<dbReference type="GeneTree" id="ENSGT00940000160147"/>
<dbReference type="SMR" id="G1TUA1"/>
<evidence type="ECO:0000256" key="1">
    <source>
        <dbReference type="ARBA" id="ARBA00004236"/>
    </source>
</evidence>
<keyword evidence="7" id="KW-1015">Disulfide bond</keyword>
<reference evidence="12" key="2">
    <citation type="submission" date="2025-08" db="UniProtKB">
        <authorList>
            <consortium name="Ensembl"/>
        </authorList>
    </citation>
    <scope>IDENTIFICATION</scope>
    <source>
        <strain evidence="12">Thorbecke</strain>
    </source>
</reference>
<dbReference type="Gene3D" id="2.60.40.10">
    <property type="entry name" value="Immunoglobulins"/>
    <property type="match status" value="1"/>
</dbReference>
<evidence type="ECO:0000256" key="8">
    <source>
        <dbReference type="ARBA" id="ARBA00023170"/>
    </source>
</evidence>
<keyword evidence="9" id="KW-0393">Immunoglobulin domain</keyword>
<dbReference type="SUPFAM" id="SSF48726">
    <property type="entry name" value="Immunoglobulin"/>
    <property type="match status" value="1"/>
</dbReference>
<dbReference type="GO" id="GO:0002250">
    <property type="term" value="P:adaptive immune response"/>
    <property type="evidence" value="ECO:0007669"/>
    <property type="project" value="UniProtKB-KW"/>
</dbReference>
<dbReference type="EMBL" id="AAGW02024188">
    <property type="status" value="NOT_ANNOTATED_CDS"/>
    <property type="molecule type" value="Genomic_DNA"/>
</dbReference>
<feature type="domain" description="Ig-like" evidence="11">
    <location>
        <begin position="19"/>
        <end position="132"/>
    </location>
</feature>
<keyword evidence="4" id="KW-0391">Immunity</keyword>
<dbReference type="SMART" id="SM00409">
    <property type="entry name" value="IG"/>
    <property type="match status" value="1"/>
</dbReference>
<keyword evidence="8" id="KW-0675">Receptor</keyword>
<keyword evidence="10" id="KW-1279">T cell receptor</keyword>
<keyword evidence="5" id="KW-1064">Adaptive immunity</keyword>
<comment type="subcellular location">
    <subcellularLocation>
        <location evidence="1">Cell membrane</location>
    </subcellularLocation>
</comment>
<evidence type="ECO:0000256" key="7">
    <source>
        <dbReference type="ARBA" id="ARBA00023157"/>
    </source>
</evidence>
<dbReference type="InParanoid" id="G1TUA1"/>
<keyword evidence="6" id="KW-0472">Membrane</keyword>
<proteinExistence type="predicted"/>
<reference evidence="12" key="3">
    <citation type="submission" date="2025-09" db="UniProtKB">
        <authorList>
            <consortium name="Ensembl"/>
        </authorList>
    </citation>
    <scope>IDENTIFICATION</scope>
    <source>
        <strain evidence="12">Thorbecke</strain>
    </source>
</reference>
<dbReference type="InterPro" id="IPR013783">
    <property type="entry name" value="Ig-like_fold"/>
</dbReference>
<protein>
    <recommendedName>
        <fullName evidence="11">Ig-like domain-containing protein</fullName>
    </recommendedName>
</protein>
<evidence type="ECO:0000313" key="13">
    <source>
        <dbReference type="Proteomes" id="UP000001811"/>
    </source>
</evidence>
<keyword evidence="2" id="KW-1003">Cell membrane</keyword>
<keyword evidence="3" id="KW-0732">Signal</keyword>
<evidence type="ECO:0000256" key="4">
    <source>
        <dbReference type="ARBA" id="ARBA00022859"/>
    </source>
</evidence>
<dbReference type="STRING" id="9986.ENSOCUP00000020626"/>
<keyword evidence="13" id="KW-1185">Reference proteome</keyword>
<evidence type="ECO:0000256" key="3">
    <source>
        <dbReference type="ARBA" id="ARBA00022729"/>
    </source>
</evidence>
<sequence>NSWAQLLRARNGVLSHLFPTGSSVAQTVTQTQPEMSVQEAETATLDCTYDTGDSNYYLFWYKQPPSGELVLIIRQEAYKPQNATQNRFSVNFQKASKSFSLKISDSQLGDAGMYLCAFASLTVIGATERGLQKPQTSVLMQRSGEVFRVTRTLRGNRCVFWREKTFFSD</sequence>
<dbReference type="GO" id="GO:0042101">
    <property type="term" value="C:T cell receptor complex"/>
    <property type="evidence" value="ECO:0007669"/>
    <property type="project" value="UniProtKB-KW"/>
</dbReference>
<dbReference type="PaxDb" id="9986-ENSOCUP00000020626"/>
<dbReference type="InterPro" id="IPR003599">
    <property type="entry name" value="Ig_sub"/>
</dbReference>
<dbReference type="FunFam" id="2.60.40.10:FF:000878">
    <property type="entry name" value="T cell receptor alpha variable 38-1"/>
    <property type="match status" value="1"/>
</dbReference>
<dbReference type="InterPro" id="IPR051287">
    <property type="entry name" value="TCR_variable_region"/>
</dbReference>
<dbReference type="eggNOG" id="ENOG502S884">
    <property type="taxonomic scope" value="Eukaryota"/>
</dbReference>
<dbReference type="Pfam" id="PF07686">
    <property type="entry name" value="V-set"/>
    <property type="match status" value="1"/>
</dbReference>
<evidence type="ECO:0000256" key="10">
    <source>
        <dbReference type="ARBA" id="ARBA00043266"/>
    </source>
</evidence>
<organism evidence="12 13">
    <name type="scientific">Oryctolagus cuniculus</name>
    <name type="common">Rabbit</name>
    <dbReference type="NCBI Taxonomy" id="9986"/>
    <lineage>
        <taxon>Eukaryota</taxon>
        <taxon>Metazoa</taxon>
        <taxon>Chordata</taxon>
        <taxon>Craniata</taxon>
        <taxon>Vertebrata</taxon>
        <taxon>Euteleostomi</taxon>
        <taxon>Mammalia</taxon>
        <taxon>Eutheria</taxon>
        <taxon>Euarchontoglires</taxon>
        <taxon>Glires</taxon>
        <taxon>Lagomorpha</taxon>
        <taxon>Leporidae</taxon>
        <taxon>Oryctolagus</taxon>
    </lineage>
</organism>
<accession>G1TUA1</accession>
<dbReference type="PROSITE" id="PS50835">
    <property type="entry name" value="IG_LIKE"/>
    <property type="match status" value="1"/>
</dbReference>
<dbReference type="Ensembl" id="ENSOCUT00000031781.2">
    <property type="protein sequence ID" value="ENSOCUP00000020626.2"/>
    <property type="gene ID" value="ENSOCUG00000024472.2"/>
</dbReference>
<dbReference type="InterPro" id="IPR036179">
    <property type="entry name" value="Ig-like_dom_sf"/>
</dbReference>
<name>G1TUA1_RABIT</name>
<evidence type="ECO:0000259" key="11">
    <source>
        <dbReference type="PROSITE" id="PS50835"/>
    </source>
</evidence>
<dbReference type="Proteomes" id="UP000001811">
    <property type="component" value="Chromosome 17"/>
</dbReference>
<evidence type="ECO:0000256" key="9">
    <source>
        <dbReference type="ARBA" id="ARBA00023319"/>
    </source>
</evidence>
<dbReference type="InterPro" id="IPR007110">
    <property type="entry name" value="Ig-like_dom"/>
</dbReference>
<dbReference type="SMART" id="SM00406">
    <property type="entry name" value="IGv"/>
    <property type="match status" value="1"/>
</dbReference>
<dbReference type="FunCoup" id="G1TUA1">
    <property type="interactions" value="210"/>
</dbReference>
<evidence type="ECO:0000313" key="12">
    <source>
        <dbReference type="Ensembl" id="ENSOCUP00000020626.2"/>
    </source>
</evidence>
<dbReference type="HOGENOM" id="CLU_2378293_0_0_1"/>
<dbReference type="PANTHER" id="PTHR19367">
    <property type="entry name" value="T-CELL RECEPTOR ALPHA CHAIN V REGION"/>
    <property type="match status" value="1"/>
</dbReference>
<dbReference type="AlphaFoldDB" id="G1TUA1"/>
<dbReference type="InterPro" id="IPR013106">
    <property type="entry name" value="Ig_V-set"/>
</dbReference>
<evidence type="ECO:0000256" key="6">
    <source>
        <dbReference type="ARBA" id="ARBA00023136"/>
    </source>
</evidence>
<reference evidence="12 13" key="1">
    <citation type="journal article" date="2011" name="Nature">
        <title>A high-resolution map of human evolutionary constraint using 29 mammals.</title>
        <authorList>
            <person name="Lindblad-Toh K."/>
            <person name="Garber M."/>
            <person name="Zuk O."/>
            <person name="Lin M.F."/>
            <person name="Parker B.J."/>
            <person name="Washietl S."/>
            <person name="Kheradpour P."/>
            <person name="Ernst J."/>
            <person name="Jordan G."/>
            <person name="Mauceli E."/>
            <person name="Ward L.D."/>
            <person name="Lowe C.B."/>
            <person name="Holloway A.K."/>
            <person name="Clamp M."/>
            <person name="Gnerre S."/>
            <person name="Alfoldi J."/>
            <person name="Beal K."/>
            <person name="Chang J."/>
            <person name="Clawson H."/>
            <person name="Cuff J."/>
            <person name="Di Palma F."/>
            <person name="Fitzgerald S."/>
            <person name="Flicek P."/>
            <person name="Guttman M."/>
            <person name="Hubisz M.J."/>
            <person name="Jaffe D.B."/>
            <person name="Jungreis I."/>
            <person name="Kent W.J."/>
            <person name="Kostka D."/>
            <person name="Lara M."/>
            <person name="Martins A.L."/>
            <person name="Massingham T."/>
            <person name="Moltke I."/>
            <person name="Raney B.J."/>
            <person name="Rasmussen M.D."/>
            <person name="Robinson J."/>
            <person name="Stark A."/>
            <person name="Vilella A.J."/>
            <person name="Wen J."/>
            <person name="Xie X."/>
            <person name="Zody M.C."/>
            <person name="Baldwin J."/>
            <person name="Bloom T."/>
            <person name="Chin C.W."/>
            <person name="Heiman D."/>
            <person name="Nicol R."/>
            <person name="Nusbaum C."/>
            <person name="Young S."/>
            <person name="Wilkinson J."/>
            <person name="Worley K.C."/>
            <person name="Kovar C.L."/>
            <person name="Muzny D.M."/>
            <person name="Gibbs R.A."/>
            <person name="Cree A."/>
            <person name="Dihn H.H."/>
            <person name="Fowler G."/>
            <person name="Jhangiani S."/>
            <person name="Joshi V."/>
            <person name="Lee S."/>
            <person name="Lewis L.R."/>
            <person name="Nazareth L.V."/>
            <person name="Okwuonu G."/>
            <person name="Santibanez J."/>
            <person name="Warren W.C."/>
            <person name="Mardis E.R."/>
            <person name="Weinstock G.M."/>
            <person name="Wilson R.K."/>
            <person name="Delehaunty K."/>
            <person name="Dooling D."/>
            <person name="Fronik C."/>
            <person name="Fulton L."/>
            <person name="Fulton B."/>
            <person name="Graves T."/>
            <person name="Minx P."/>
            <person name="Sodergren E."/>
            <person name="Birney E."/>
            <person name="Margulies E.H."/>
            <person name="Herrero J."/>
            <person name="Green E.D."/>
            <person name="Haussler D."/>
            <person name="Siepel A."/>
            <person name="Goldman N."/>
            <person name="Pollard K.S."/>
            <person name="Pedersen J.S."/>
            <person name="Lander E.S."/>
            <person name="Kellis M."/>
        </authorList>
    </citation>
    <scope>NUCLEOTIDE SEQUENCE [LARGE SCALE GENOMIC DNA]</scope>
    <source>
        <strain evidence="12 13">Thorbecke inbred</strain>
    </source>
</reference>
<dbReference type="PANTHER" id="PTHR19367:SF47">
    <property type="entry name" value="IG-LIKE DOMAIN-CONTAINING PROTEIN"/>
    <property type="match status" value="1"/>
</dbReference>
<evidence type="ECO:0000256" key="5">
    <source>
        <dbReference type="ARBA" id="ARBA00023130"/>
    </source>
</evidence>
<evidence type="ECO:0000256" key="2">
    <source>
        <dbReference type="ARBA" id="ARBA00022475"/>
    </source>
</evidence>